<keyword evidence="7 9" id="KW-0687">Ribonucleoprotein</keyword>
<name>A0A1R2CAD3_9CILI</name>
<accession>A0A1R2CAD3</accession>
<gene>
    <name evidence="11" type="ORF">SteCoe_12638</name>
</gene>
<dbReference type="InterPro" id="IPR009000">
    <property type="entry name" value="Transl_B-barrel_sf"/>
</dbReference>
<organism evidence="11 12">
    <name type="scientific">Stentor coeruleus</name>
    <dbReference type="NCBI Taxonomy" id="5963"/>
    <lineage>
        <taxon>Eukaryota</taxon>
        <taxon>Sar</taxon>
        <taxon>Alveolata</taxon>
        <taxon>Ciliophora</taxon>
        <taxon>Postciliodesmatophora</taxon>
        <taxon>Heterotrichea</taxon>
        <taxon>Heterotrichida</taxon>
        <taxon>Stentoridae</taxon>
        <taxon>Stentor</taxon>
    </lineage>
</organism>
<sequence length="307" mass="34607">MFAYFFRSISRIIPHKSSIYEKSPDIKPLVTNDAFTLTPVIANRKCKRSAVLGLKQGMTAMWDKWGIRHALTVLLIDRCQVVQVKKHINQYFLQLGVGERSIEQVTKPLVGHYIKADVPPKKALVECKVSENCVLPVGYELKAAHFHVGQLIDVRAISKGKGFQGGIKRWNFNRQPASHGNSVTTRCIGSTGNRQDPGRTFPGKKMPGRLGGESATIFKQRIYKIDHKRNLLFIKGAVPGGWGAVVRVSDSIKDIKKQYRKLPHPTCLNAEDRPEIEIMSAPELDTFETEYLHDNDFPEVEDDETEV</sequence>
<dbReference type="Gene3D" id="2.40.30.10">
    <property type="entry name" value="Translation factors"/>
    <property type="match status" value="1"/>
</dbReference>
<comment type="function">
    <text evidence="1">One of the primary rRNA binding proteins, it binds directly near the 3'-end of the 23S rRNA, where it nucleates assembly of the 50S subunit.</text>
</comment>
<dbReference type="Gene3D" id="3.30.160.810">
    <property type="match status" value="1"/>
</dbReference>
<keyword evidence="12" id="KW-1185">Reference proteome</keyword>
<dbReference type="EMBL" id="MPUH01000221">
    <property type="protein sequence ID" value="OMJ85935.1"/>
    <property type="molecule type" value="Genomic_DNA"/>
</dbReference>
<evidence type="ECO:0000256" key="6">
    <source>
        <dbReference type="ARBA" id="ARBA00023128"/>
    </source>
</evidence>
<dbReference type="AlphaFoldDB" id="A0A1R2CAD3"/>
<dbReference type="PANTHER" id="PTHR11229:SF8">
    <property type="entry name" value="LARGE RIBOSOMAL SUBUNIT PROTEIN UL3M"/>
    <property type="match status" value="1"/>
</dbReference>
<evidence type="ECO:0000256" key="2">
    <source>
        <dbReference type="ARBA" id="ARBA00004173"/>
    </source>
</evidence>
<keyword evidence="4" id="KW-0809">Transit peptide</keyword>
<evidence type="ECO:0000256" key="4">
    <source>
        <dbReference type="ARBA" id="ARBA00022946"/>
    </source>
</evidence>
<dbReference type="GO" id="GO:0003735">
    <property type="term" value="F:structural constituent of ribosome"/>
    <property type="evidence" value="ECO:0007669"/>
    <property type="project" value="InterPro"/>
</dbReference>
<dbReference type="NCBIfam" id="TIGR03625">
    <property type="entry name" value="L3_bact"/>
    <property type="match status" value="1"/>
</dbReference>
<dbReference type="PANTHER" id="PTHR11229">
    <property type="entry name" value="50S RIBOSOMAL PROTEIN L3"/>
    <property type="match status" value="1"/>
</dbReference>
<comment type="caution">
    <text evidence="11">The sequence shown here is derived from an EMBL/GenBank/DDBJ whole genome shotgun (WGS) entry which is preliminary data.</text>
</comment>
<dbReference type="SUPFAM" id="SSF50447">
    <property type="entry name" value="Translation proteins"/>
    <property type="match status" value="1"/>
</dbReference>
<dbReference type="GO" id="GO:0006412">
    <property type="term" value="P:translation"/>
    <property type="evidence" value="ECO:0007669"/>
    <property type="project" value="InterPro"/>
</dbReference>
<evidence type="ECO:0000313" key="11">
    <source>
        <dbReference type="EMBL" id="OMJ85935.1"/>
    </source>
</evidence>
<proteinExistence type="inferred from homology"/>
<evidence type="ECO:0000256" key="8">
    <source>
        <dbReference type="ARBA" id="ARBA00035209"/>
    </source>
</evidence>
<dbReference type="Pfam" id="PF00297">
    <property type="entry name" value="Ribosomal_L3"/>
    <property type="match status" value="1"/>
</dbReference>
<evidence type="ECO:0000256" key="9">
    <source>
        <dbReference type="RuleBase" id="RU003905"/>
    </source>
</evidence>
<dbReference type="OrthoDB" id="274683at2759"/>
<keyword evidence="6" id="KW-0496">Mitochondrion</keyword>
<dbReference type="Proteomes" id="UP000187209">
    <property type="component" value="Unassembled WGS sequence"/>
</dbReference>
<evidence type="ECO:0000256" key="5">
    <source>
        <dbReference type="ARBA" id="ARBA00022980"/>
    </source>
</evidence>
<evidence type="ECO:0000256" key="10">
    <source>
        <dbReference type="SAM" id="MobiDB-lite"/>
    </source>
</evidence>
<feature type="region of interest" description="Disordered" evidence="10">
    <location>
        <begin position="174"/>
        <end position="197"/>
    </location>
</feature>
<comment type="similarity">
    <text evidence="3 9">Belongs to the universal ribosomal protein uL3 family.</text>
</comment>
<evidence type="ECO:0000313" key="12">
    <source>
        <dbReference type="Proteomes" id="UP000187209"/>
    </source>
</evidence>
<dbReference type="InterPro" id="IPR000597">
    <property type="entry name" value="Ribosomal_uL3"/>
</dbReference>
<evidence type="ECO:0000256" key="1">
    <source>
        <dbReference type="ARBA" id="ARBA00002570"/>
    </source>
</evidence>
<dbReference type="InterPro" id="IPR019926">
    <property type="entry name" value="Ribosomal_uL3_CS"/>
</dbReference>
<evidence type="ECO:0000256" key="3">
    <source>
        <dbReference type="ARBA" id="ARBA00006540"/>
    </source>
</evidence>
<dbReference type="FunFam" id="2.40.30.10:FF:000004">
    <property type="entry name" value="50S ribosomal protein L3"/>
    <property type="match status" value="1"/>
</dbReference>
<dbReference type="GO" id="GO:0005762">
    <property type="term" value="C:mitochondrial large ribosomal subunit"/>
    <property type="evidence" value="ECO:0007669"/>
    <property type="project" value="TreeGrafter"/>
</dbReference>
<evidence type="ECO:0000256" key="7">
    <source>
        <dbReference type="ARBA" id="ARBA00023274"/>
    </source>
</evidence>
<feature type="compositionally biased region" description="Polar residues" evidence="10">
    <location>
        <begin position="174"/>
        <end position="194"/>
    </location>
</feature>
<dbReference type="PROSITE" id="PS00474">
    <property type="entry name" value="RIBOSOMAL_L3"/>
    <property type="match status" value="1"/>
</dbReference>
<dbReference type="InterPro" id="IPR019927">
    <property type="entry name" value="Ribosomal_uL3_bac/org-type"/>
</dbReference>
<protein>
    <recommendedName>
        <fullName evidence="8">Large ribosomal subunit protein uL3m</fullName>
    </recommendedName>
</protein>
<comment type="subcellular location">
    <subcellularLocation>
        <location evidence="2">Mitochondrion</location>
    </subcellularLocation>
</comment>
<keyword evidence="5 9" id="KW-0689">Ribosomal protein</keyword>
<reference evidence="11 12" key="1">
    <citation type="submission" date="2016-11" db="EMBL/GenBank/DDBJ databases">
        <title>The macronuclear genome of Stentor coeruleus: a giant cell with tiny introns.</title>
        <authorList>
            <person name="Slabodnick M."/>
            <person name="Ruby J.G."/>
            <person name="Reiff S.B."/>
            <person name="Swart E.C."/>
            <person name="Gosai S."/>
            <person name="Prabakaran S."/>
            <person name="Witkowska E."/>
            <person name="Larue G.E."/>
            <person name="Fisher S."/>
            <person name="Freeman R.M."/>
            <person name="Gunawardena J."/>
            <person name="Chu W."/>
            <person name="Stover N.A."/>
            <person name="Gregory B.D."/>
            <person name="Nowacki M."/>
            <person name="Derisi J."/>
            <person name="Roy S.W."/>
            <person name="Marshall W.F."/>
            <person name="Sood P."/>
        </authorList>
    </citation>
    <scope>NUCLEOTIDE SEQUENCE [LARGE SCALE GENOMIC DNA]</scope>
    <source>
        <strain evidence="11">WM001</strain>
    </source>
</reference>